<dbReference type="EMBL" id="CP060096">
    <property type="protein sequence ID" value="QSZ27675.1"/>
    <property type="molecule type" value="Genomic_DNA"/>
</dbReference>
<reference evidence="2" key="1">
    <citation type="submission" date="2020-08" db="EMBL/GenBank/DDBJ databases">
        <title>Genomic insights into the carbon and energy metabolism of the first obligate autotrophic acetogenic bacterium Aceticella autotrophica gen. nov., sp. nov.</title>
        <authorList>
            <person name="Toshchakov S.V."/>
            <person name="Elcheninov A.G."/>
            <person name="Kublanov I.V."/>
            <person name="Frolov E.N."/>
            <person name="Lebedinsky A.V."/>
        </authorList>
    </citation>
    <scope>NUCLEOTIDE SEQUENCE</scope>
    <source>
        <strain evidence="2">3443-3Ac</strain>
    </source>
</reference>
<dbReference type="AlphaFoldDB" id="A0A975AWC9"/>
<sequence length="287" mass="32122">MFKKIISFLLVLALLSVSTSAYALNNQNSENIKDNSIAIKTIETNSSNDYNNFLKDVENFKQFKKSQKLKQGTLSNDDFELKCAIEYYNQKVKNGQLTGPLLNPNDFITVKTNKSISAQTNVTTLYYDKYSVRAQLWVASLMISPILPRTAYFFQHSLNDNPSDVYLGSSNPIVPEIKATNAYKSVIATFKRSGSSYQRNPLIFTPSNASWDLYLALHYTTIYSYSSGKSITSYVTDTYDFQPKNWGGYGSGIPDAAVTLINNYGVYAQSVGAVVPYYISITIPDTK</sequence>
<organism evidence="2 3">
    <name type="scientific">Aceticella autotrophica</name>
    <dbReference type="NCBI Taxonomy" id="2755338"/>
    <lineage>
        <taxon>Bacteria</taxon>
        <taxon>Bacillati</taxon>
        <taxon>Bacillota</taxon>
        <taxon>Clostridia</taxon>
        <taxon>Thermoanaerobacterales</taxon>
        <taxon>Thermoanaerobacteraceae</taxon>
        <taxon>Aceticella</taxon>
    </lineage>
</organism>
<proteinExistence type="predicted"/>
<keyword evidence="1" id="KW-0732">Signal</keyword>
<gene>
    <name evidence="2" type="ORF">ACETAC_01865</name>
</gene>
<accession>A0A975AWC9</accession>
<evidence type="ECO:0000313" key="3">
    <source>
        <dbReference type="Proteomes" id="UP000671913"/>
    </source>
</evidence>
<keyword evidence="3" id="KW-1185">Reference proteome</keyword>
<evidence type="ECO:0000313" key="2">
    <source>
        <dbReference type="EMBL" id="QSZ27675.1"/>
    </source>
</evidence>
<name>A0A975AWC9_9THEO</name>
<feature type="signal peptide" evidence="1">
    <location>
        <begin position="1"/>
        <end position="23"/>
    </location>
</feature>
<dbReference type="RefSeq" id="WP_284680383.1">
    <property type="nucleotide sequence ID" value="NZ_CP060096.1"/>
</dbReference>
<protein>
    <submittedName>
        <fullName evidence="2">Uncharacterized protein</fullName>
    </submittedName>
</protein>
<evidence type="ECO:0000256" key="1">
    <source>
        <dbReference type="SAM" id="SignalP"/>
    </source>
</evidence>
<feature type="chain" id="PRO_5037317458" evidence="1">
    <location>
        <begin position="24"/>
        <end position="287"/>
    </location>
</feature>
<dbReference type="KEGG" id="aaut:ACETAC_01865"/>
<dbReference type="Proteomes" id="UP000671913">
    <property type="component" value="Chromosome"/>
</dbReference>